<dbReference type="AlphaFoldDB" id="A0A9P4PZA6"/>
<dbReference type="EMBL" id="MU003870">
    <property type="protein sequence ID" value="KAF2716528.1"/>
    <property type="molecule type" value="Genomic_DNA"/>
</dbReference>
<keyword evidence="2" id="KW-1185">Reference proteome</keyword>
<evidence type="ECO:0000313" key="2">
    <source>
        <dbReference type="Proteomes" id="UP000799441"/>
    </source>
</evidence>
<reference evidence="1" key="1">
    <citation type="journal article" date="2020" name="Stud. Mycol.">
        <title>101 Dothideomycetes genomes: a test case for predicting lifestyles and emergence of pathogens.</title>
        <authorList>
            <person name="Haridas S."/>
            <person name="Albert R."/>
            <person name="Binder M."/>
            <person name="Bloem J."/>
            <person name="Labutti K."/>
            <person name="Salamov A."/>
            <person name="Andreopoulos B."/>
            <person name="Baker S."/>
            <person name="Barry K."/>
            <person name="Bills G."/>
            <person name="Bluhm B."/>
            <person name="Cannon C."/>
            <person name="Castanera R."/>
            <person name="Culley D."/>
            <person name="Daum C."/>
            <person name="Ezra D."/>
            <person name="Gonzalez J."/>
            <person name="Henrissat B."/>
            <person name="Kuo A."/>
            <person name="Liang C."/>
            <person name="Lipzen A."/>
            <person name="Lutzoni F."/>
            <person name="Magnuson J."/>
            <person name="Mondo S."/>
            <person name="Nolan M."/>
            <person name="Ohm R."/>
            <person name="Pangilinan J."/>
            <person name="Park H.-J."/>
            <person name="Ramirez L."/>
            <person name="Alfaro M."/>
            <person name="Sun H."/>
            <person name="Tritt A."/>
            <person name="Yoshinaga Y."/>
            <person name="Zwiers L.-H."/>
            <person name="Turgeon B."/>
            <person name="Goodwin S."/>
            <person name="Spatafora J."/>
            <person name="Crous P."/>
            <person name="Grigoriev I."/>
        </authorList>
    </citation>
    <scope>NUCLEOTIDE SEQUENCE</scope>
    <source>
        <strain evidence="1">CBS 116435</strain>
    </source>
</reference>
<protein>
    <submittedName>
        <fullName evidence="1">Uncharacterized protein</fullName>
    </submittedName>
</protein>
<comment type="caution">
    <text evidence="1">The sequence shown here is derived from an EMBL/GenBank/DDBJ whole genome shotgun (WGS) entry which is preliminary data.</text>
</comment>
<dbReference type="Proteomes" id="UP000799441">
    <property type="component" value="Unassembled WGS sequence"/>
</dbReference>
<sequence>MDMVLRSKLWARPDRDWKIMMCPHYQPVDQCFVPSSCIPTSPLQEKASFTVPRVLGQQGLVVADTNSLSYSNSDRLQRLRLLVHSGHANDVSIISISVRALIWTQEGETNNTTLKSVRMTKQQRSCGRHRLMPSSYFPYCGYYSYDNLYAQWL</sequence>
<evidence type="ECO:0000313" key="1">
    <source>
        <dbReference type="EMBL" id="KAF2716528.1"/>
    </source>
</evidence>
<proteinExistence type="predicted"/>
<name>A0A9P4PZA6_9PEZI</name>
<gene>
    <name evidence="1" type="ORF">K431DRAFT_13202</name>
</gene>
<accession>A0A9P4PZA6</accession>
<organism evidence="1 2">
    <name type="scientific">Polychaeton citri CBS 116435</name>
    <dbReference type="NCBI Taxonomy" id="1314669"/>
    <lineage>
        <taxon>Eukaryota</taxon>
        <taxon>Fungi</taxon>
        <taxon>Dikarya</taxon>
        <taxon>Ascomycota</taxon>
        <taxon>Pezizomycotina</taxon>
        <taxon>Dothideomycetes</taxon>
        <taxon>Dothideomycetidae</taxon>
        <taxon>Capnodiales</taxon>
        <taxon>Capnodiaceae</taxon>
        <taxon>Polychaeton</taxon>
    </lineage>
</organism>